<dbReference type="SUPFAM" id="SSF51126">
    <property type="entry name" value="Pectin lyase-like"/>
    <property type="match status" value="2"/>
</dbReference>
<dbReference type="InterPro" id="IPR059226">
    <property type="entry name" value="Choice_anch_Q_dom"/>
</dbReference>
<evidence type="ECO:0000256" key="2">
    <source>
        <dbReference type="SAM" id="SignalP"/>
    </source>
</evidence>
<gene>
    <name evidence="4" type="ORF">FDT66_12945</name>
</gene>
<keyword evidence="5" id="KW-1185">Reference proteome</keyword>
<dbReference type="NCBIfam" id="TIGR04183">
    <property type="entry name" value="Por_Secre_tail"/>
    <property type="match status" value="1"/>
</dbReference>
<evidence type="ECO:0000256" key="1">
    <source>
        <dbReference type="ARBA" id="ARBA00022729"/>
    </source>
</evidence>
<evidence type="ECO:0000313" key="4">
    <source>
        <dbReference type="EMBL" id="TMM28808.1"/>
    </source>
</evidence>
<feature type="signal peptide" evidence="2">
    <location>
        <begin position="1"/>
        <end position="21"/>
    </location>
</feature>
<feature type="domain" description="Secretion system C-terminal sorting" evidence="3">
    <location>
        <begin position="1030"/>
        <end position="1094"/>
    </location>
</feature>
<dbReference type="RefSeq" id="WP_138537217.1">
    <property type="nucleotide sequence ID" value="NZ_VANR01000007.1"/>
</dbReference>
<dbReference type="Proteomes" id="UP000307140">
    <property type="component" value="Unassembled WGS sequence"/>
</dbReference>
<feature type="chain" id="PRO_5024443633" evidence="2">
    <location>
        <begin position="22"/>
        <end position="1096"/>
    </location>
</feature>
<sequence length="1096" mass="119338">MNKITFFKTILFLLLSTFSYAQNAAYYVSQENGLDSNDGLSSATPFKTIGNIPKTVTANGDTAFEIVLMGTFVNDSYYSSGTTKHTYTGDISAPFIWNSENTLNFSGFQGQAGKYITIRSFDSNTKLKGNGSNILRVQNSEYLIIKDLVIEGEVQSIALSTANDLQFSYLNLTTDPSIDRYNPTLEQIRERDEDDCIVPGCDTSQDGSLPKINGDDTVRPSYVDTRGFFLSNINNVQILNNTVTQMPGGGLRVSDAEDVDIIGNEVSYCSLRSFSGTHGLVVTKATSTRTTDDYRIRILRNKVHHNYNEQYSWAPDKDKITPHIDEGKGISLQRNQTTYEDDGTTIKVNWEHGRILVANNLTYFNGFSGVHSNDGNRVDFINNTSYFNSYTKSITEDDDGDPSTFPTSNNGGNIGISMSDGFDCKIINNISIIDSRLSKSAISVKNSTIATSSATEATRDAGTPDAEIKNNLIYGTTLAGVTGTINENATTNGIQLNSIKADPQFVDPTNFDFRLKITSPAINAADNTEAITTDFNEDPRFGIADMGALEFDANVTLWEGTNSSSWSDAGNWSNGVPLNDNTYAINIPAGLTNYPEITTAGVSLKDMYINTGGTLNIAPTGSLTVERDLTQDGTFTIKSDATNNGSFILKGDQKGLGNVAYDRYVTTNWHLVSSPVDGQNINDFAADLERNSENYAVAAYDNSLDLGSRYTYFTDNTGTNDIAFAGFFNAGKGYSVKKTAAGTLTFSGLIHTDATPVAIVDGVSGAIGNKWNLVGNPSTAFINLNDDADATNNFLTVNATKLDPLRVAVYMWNGSGYDILNHSGSAAYYAAPGQGFFVQAKDGGETINFTEEMQSHQTGKSFFKSSNLTPEIEILVSSKNITKKTQIKYLQNTTTGLDPGYDAGTFSAEPSSFDIYTHLVSNSEGHNFALQCLPNSNYETMIVPLGVTAEKDANITFTSKQLNLPTGINVYIEDKVTNTFTQIDAEKSSYTITLNEAVNGIGRFYIHTTSNALNVNTFESQNVQIYSSSKNTIEIAGLHNKKSNVTIFDLVGKKVFSHTFEAKGHNQINLPNLKVGVYVVNLQSEKGNISKKIVLK</sequence>
<keyword evidence="1 2" id="KW-0732">Signal</keyword>
<accession>A0A5S3N0K9</accession>
<dbReference type="Pfam" id="PF18962">
    <property type="entry name" value="Por_Secre_tail"/>
    <property type="match status" value="1"/>
</dbReference>
<protein>
    <submittedName>
        <fullName evidence="4">T9SS type A sorting domain-containing protein</fullName>
    </submittedName>
</protein>
<comment type="caution">
    <text evidence="4">The sequence shown here is derived from an EMBL/GenBank/DDBJ whole genome shotgun (WGS) entry which is preliminary data.</text>
</comment>
<dbReference type="AlphaFoldDB" id="A0A5S3N0K9"/>
<reference evidence="4 5" key="1">
    <citation type="submission" date="2019-05" db="EMBL/GenBank/DDBJ databases">
        <title>Polaribacter aestuariivivens sp. nov., isolated from a tidal flat.</title>
        <authorList>
            <person name="Yoon J.-H."/>
        </authorList>
    </citation>
    <scope>NUCLEOTIDE SEQUENCE [LARGE SCALE GENOMIC DNA]</scope>
    <source>
        <strain evidence="4 5">DBTF-3</strain>
    </source>
</reference>
<dbReference type="OrthoDB" id="786002at2"/>
<evidence type="ECO:0000313" key="5">
    <source>
        <dbReference type="Proteomes" id="UP000307140"/>
    </source>
</evidence>
<proteinExistence type="predicted"/>
<organism evidence="4 5">
    <name type="scientific">Polaribacter aestuariivivens</name>
    <dbReference type="NCBI Taxonomy" id="2304626"/>
    <lineage>
        <taxon>Bacteria</taxon>
        <taxon>Pseudomonadati</taxon>
        <taxon>Bacteroidota</taxon>
        <taxon>Flavobacteriia</taxon>
        <taxon>Flavobacteriales</taxon>
        <taxon>Flavobacteriaceae</taxon>
    </lineage>
</organism>
<dbReference type="InterPro" id="IPR006626">
    <property type="entry name" value="PbH1"/>
</dbReference>
<dbReference type="NCBIfam" id="NF041518">
    <property type="entry name" value="choice_anch_Q"/>
    <property type="match status" value="1"/>
</dbReference>
<dbReference type="SMART" id="SM00710">
    <property type="entry name" value="PbH1"/>
    <property type="match status" value="6"/>
</dbReference>
<dbReference type="InterPro" id="IPR026444">
    <property type="entry name" value="Secre_tail"/>
</dbReference>
<dbReference type="EMBL" id="VANR01000007">
    <property type="protein sequence ID" value="TMM28808.1"/>
    <property type="molecule type" value="Genomic_DNA"/>
</dbReference>
<evidence type="ECO:0000259" key="3">
    <source>
        <dbReference type="Pfam" id="PF18962"/>
    </source>
</evidence>
<name>A0A5S3N0K9_9FLAO</name>
<dbReference type="InterPro" id="IPR011050">
    <property type="entry name" value="Pectin_lyase_fold/virulence"/>
</dbReference>